<dbReference type="EMBL" id="JBHRTF010000006">
    <property type="protein sequence ID" value="MFC3116944.1"/>
    <property type="molecule type" value="Genomic_DNA"/>
</dbReference>
<dbReference type="Gene3D" id="3.40.1190.10">
    <property type="entry name" value="Mur-like, catalytic domain"/>
    <property type="match status" value="1"/>
</dbReference>
<gene>
    <name evidence="24" type="primary">folC</name>
    <name evidence="24" type="ORF">ACFODX_15350</name>
</gene>
<dbReference type="Pfam" id="PF02875">
    <property type="entry name" value="Mur_ligase_C"/>
    <property type="match status" value="1"/>
</dbReference>
<evidence type="ECO:0000256" key="5">
    <source>
        <dbReference type="ARBA" id="ARBA00013023"/>
    </source>
</evidence>
<keyword evidence="13" id="KW-0289">Folate biosynthesis</keyword>
<evidence type="ECO:0000313" key="24">
    <source>
        <dbReference type="EMBL" id="MFC3116944.1"/>
    </source>
</evidence>
<keyword evidence="11 21" id="KW-0067">ATP-binding</keyword>
<comment type="caution">
    <text evidence="24">The sequence shown here is derived from an EMBL/GenBank/DDBJ whole genome shotgun (WGS) entry which is preliminary data.</text>
</comment>
<keyword evidence="9" id="KW-0479">Metal-binding</keyword>
<dbReference type="Gene3D" id="3.90.190.20">
    <property type="entry name" value="Mur ligase, C-terminal domain"/>
    <property type="match status" value="1"/>
</dbReference>
<comment type="catalytic activity">
    <reaction evidence="17">
        <text>(6S)-5,6,7,8-tetrahydrofolyl-(gamma-L-Glu)(n) + L-glutamate + ATP = (6S)-5,6,7,8-tetrahydrofolyl-(gamma-L-Glu)(n+1) + ADP + phosphate + H(+)</text>
        <dbReference type="Rhea" id="RHEA:10580"/>
        <dbReference type="Rhea" id="RHEA-COMP:14738"/>
        <dbReference type="Rhea" id="RHEA-COMP:14740"/>
        <dbReference type="ChEBI" id="CHEBI:15378"/>
        <dbReference type="ChEBI" id="CHEBI:29985"/>
        <dbReference type="ChEBI" id="CHEBI:30616"/>
        <dbReference type="ChEBI" id="CHEBI:43474"/>
        <dbReference type="ChEBI" id="CHEBI:141005"/>
        <dbReference type="ChEBI" id="CHEBI:456216"/>
        <dbReference type="EC" id="6.3.2.17"/>
    </reaction>
</comment>
<dbReference type="GO" id="GO:0008841">
    <property type="term" value="F:dihydrofolate synthase activity"/>
    <property type="evidence" value="ECO:0007669"/>
    <property type="project" value="UniProtKB-EC"/>
</dbReference>
<evidence type="ECO:0000259" key="23">
    <source>
        <dbReference type="Pfam" id="PF08245"/>
    </source>
</evidence>
<dbReference type="NCBIfam" id="TIGR01499">
    <property type="entry name" value="folC"/>
    <property type="match status" value="1"/>
</dbReference>
<organism evidence="24 25">
    <name type="scientific">Cellvibrio fontiphilus</name>
    <dbReference type="NCBI Taxonomy" id="1815559"/>
    <lineage>
        <taxon>Bacteria</taxon>
        <taxon>Pseudomonadati</taxon>
        <taxon>Pseudomonadota</taxon>
        <taxon>Gammaproteobacteria</taxon>
        <taxon>Cellvibrionales</taxon>
        <taxon>Cellvibrionaceae</taxon>
        <taxon>Cellvibrio</taxon>
    </lineage>
</organism>
<evidence type="ECO:0000256" key="16">
    <source>
        <dbReference type="ARBA" id="ARBA00032510"/>
    </source>
</evidence>
<evidence type="ECO:0000256" key="7">
    <source>
        <dbReference type="ARBA" id="ARBA00019357"/>
    </source>
</evidence>
<evidence type="ECO:0000256" key="3">
    <source>
        <dbReference type="ARBA" id="ARBA00005150"/>
    </source>
</evidence>
<accession>A0ABV7FL72</accession>
<evidence type="ECO:0000256" key="2">
    <source>
        <dbReference type="ARBA" id="ARBA00004799"/>
    </source>
</evidence>
<evidence type="ECO:0000256" key="17">
    <source>
        <dbReference type="ARBA" id="ARBA00047493"/>
    </source>
</evidence>
<dbReference type="EC" id="6.3.2.17" evidence="6"/>
<comment type="pathway">
    <text evidence="3">Cofactor biosynthesis; tetrahydrofolylpolyglutamate biosynthesis.</text>
</comment>
<evidence type="ECO:0000256" key="11">
    <source>
        <dbReference type="ARBA" id="ARBA00022840"/>
    </source>
</evidence>
<evidence type="ECO:0000256" key="1">
    <source>
        <dbReference type="ARBA" id="ARBA00002714"/>
    </source>
</evidence>
<comment type="catalytic activity">
    <reaction evidence="19">
        <text>(6R)-5,10-methylenetetrahydrofolyl-(gamma-L-Glu)(n) + L-glutamate + ATP = (6R)-5,10-methylenetetrahydrofolyl-(gamma-L-Glu)(n+1) + ADP + phosphate + H(+)</text>
        <dbReference type="Rhea" id="RHEA:51912"/>
        <dbReference type="Rhea" id="RHEA-COMP:13257"/>
        <dbReference type="Rhea" id="RHEA-COMP:13258"/>
        <dbReference type="ChEBI" id="CHEBI:15378"/>
        <dbReference type="ChEBI" id="CHEBI:29985"/>
        <dbReference type="ChEBI" id="CHEBI:30616"/>
        <dbReference type="ChEBI" id="CHEBI:43474"/>
        <dbReference type="ChEBI" id="CHEBI:136572"/>
        <dbReference type="ChEBI" id="CHEBI:456216"/>
        <dbReference type="EC" id="6.3.2.17"/>
    </reaction>
</comment>
<keyword evidence="12" id="KW-0460">Magnesium</keyword>
<keyword evidence="10 21" id="KW-0547">Nucleotide-binding</keyword>
<reference evidence="25" key="1">
    <citation type="journal article" date="2019" name="Int. J. Syst. Evol. Microbiol.">
        <title>The Global Catalogue of Microorganisms (GCM) 10K type strain sequencing project: providing services to taxonomists for standard genome sequencing and annotation.</title>
        <authorList>
            <consortium name="The Broad Institute Genomics Platform"/>
            <consortium name="The Broad Institute Genome Sequencing Center for Infectious Disease"/>
            <person name="Wu L."/>
            <person name="Ma J."/>
        </authorList>
    </citation>
    <scope>NUCLEOTIDE SEQUENCE [LARGE SCALE GENOMIC DNA]</scope>
    <source>
        <strain evidence="25">KCTC 52237</strain>
    </source>
</reference>
<comment type="catalytic activity">
    <reaction evidence="18">
        <text>10-formyltetrahydrofolyl-(gamma-L-Glu)(n) + L-glutamate + ATP = 10-formyltetrahydrofolyl-(gamma-L-Glu)(n+1) + ADP + phosphate + H(+)</text>
        <dbReference type="Rhea" id="RHEA:51904"/>
        <dbReference type="Rhea" id="RHEA-COMP:13088"/>
        <dbReference type="Rhea" id="RHEA-COMP:14300"/>
        <dbReference type="ChEBI" id="CHEBI:15378"/>
        <dbReference type="ChEBI" id="CHEBI:29985"/>
        <dbReference type="ChEBI" id="CHEBI:30616"/>
        <dbReference type="ChEBI" id="CHEBI:43474"/>
        <dbReference type="ChEBI" id="CHEBI:134413"/>
        <dbReference type="ChEBI" id="CHEBI:456216"/>
        <dbReference type="EC" id="6.3.2.17"/>
    </reaction>
</comment>
<dbReference type="PANTHER" id="PTHR11136:SF0">
    <property type="entry name" value="DIHYDROFOLATE SYNTHETASE-RELATED"/>
    <property type="match status" value="1"/>
</dbReference>
<evidence type="ECO:0000256" key="9">
    <source>
        <dbReference type="ARBA" id="ARBA00022723"/>
    </source>
</evidence>
<evidence type="ECO:0000256" key="14">
    <source>
        <dbReference type="ARBA" id="ARBA00030048"/>
    </source>
</evidence>
<evidence type="ECO:0000259" key="22">
    <source>
        <dbReference type="Pfam" id="PF02875"/>
    </source>
</evidence>
<comment type="function">
    <text evidence="1">Functions in two distinct reactions of the de novo folate biosynthetic pathway. Catalyzes the addition of a glutamate residue to dihydropteroate (7,8-dihydropteroate or H2Pte) to form dihydrofolate (7,8-dihydrofolate monoglutamate or H2Pte-Glu). Also catalyzes successive additions of L-glutamate to tetrahydrofolate or 10-formyltetrahydrofolate or 5,10-methylenetetrahydrofolate, leading to folylpolyglutamate derivatives.</text>
</comment>
<evidence type="ECO:0000256" key="10">
    <source>
        <dbReference type="ARBA" id="ARBA00022741"/>
    </source>
</evidence>
<comment type="similarity">
    <text evidence="4 21">Belongs to the folylpolyglutamate synthase family.</text>
</comment>
<evidence type="ECO:0000256" key="13">
    <source>
        <dbReference type="ARBA" id="ARBA00022909"/>
    </source>
</evidence>
<dbReference type="NCBIfam" id="NF008101">
    <property type="entry name" value="PRK10846.1"/>
    <property type="match status" value="1"/>
</dbReference>
<evidence type="ECO:0000256" key="15">
    <source>
        <dbReference type="ARBA" id="ARBA00030592"/>
    </source>
</evidence>
<dbReference type="RefSeq" id="WP_378120734.1">
    <property type="nucleotide sequence ID" value="NZ_JBHRTF010000006.1"/>
</dbReference>
<dbReference type="SUPFAM" id="SSF53244">
    <property type="entry name" value="MurD-like peptide ligases, peptide-binding domain"/>
    <property type="match status" value="1"/>
</dbReference>
<evidence type="ECO:0000256" key="8">
    <source>
        <dbReference type="ARBA" id="ARBA00022598"/>
    </source>
</evidence>
<keyword evidence="25" id="KW-1185">Reference proteome</keyword>
<dbReference type="PANTHER" id="PTHR11136">
    <property type="entry name" value="FOLYLPOLYGLUTAMATE SYNTHASE-RELATED"/>
    <property type="match status" value="1"/>
</dbReference>
<name>A0ABV7FL72_9GAMM</name>
<feature type="domain" description="Mur ligase central" evidence="23">
    <location>
        <begin position="47"/>
        <end position="194"/>
    </location>
</feature>
<evidence type="ECO:0000256" key="18">
    <source>
        <dbReference type="ARBA" id="ARBA00047808"/>
    </source>
</evidence>
<evidence type="ECO:0000256" key="12">
    <source>
        <dbReference type="ARBA" id="ARBA00022842"/>
    </source>
</evidence>
<evidence type="ECO:0000256" key="20">
    <source>
        <dbReference type="ARBA" id="ARBA00049161"/>
    </source>
</evidence>
<evidence type="ECO:0000256" key="6">
    <source>
        <dbReference type="ARBA" id="ARBA00013025"/>
    </source>
</evidence>
<dbReference type="GO" id="GO:0004326">
    <property type="term" value="F:tetrahydrofolylpolyglutamate synthase activity"/>
    <property type="evidence" value="ECO:0007669"/>
    <property type="project" value="UniProtKB-EC"/>
</dbReference>
<dbReference type="Pfam" id="PF08245">
    <property type="entry name" value="Mur_ligase_M"/>
    <property type="match status" value="1"/>
</dbReference>
<feature type="domain" description="Mur ligase C-terminal" evidence="22">
    <location>
        <begin position="290"/>
        <end position="413"/>
    </location>
</feature>
<dbReference type="InterPro" id="IPR004101">
    <property type="entry name" value="Mur_ligase_C"/>
</dbReference>
<dbReference type="PIRSF" id="PIRSF001563">
    <property type="entry name" value="Folylpolyglu_synth"/>
    <property type="match status" value="1"/>
</dbReference>
<dbReference type="Proteomes" id="UP001595555">
    <property type="component" value="Unassembled WGS sequence"/>
</dbReference>
<dbReference type="SUPFAM" id="SSF53623">
    <property type="entry name" value="MurD-like peptide ligases, catalytic domain"/>
    <property type="match status" value="1"/>
</dbReference>
<proteinExistence type="inferred from homology"/>
<evidence type="ECO:0000256" key="4">
    <source>
        <dbReference type="ARBA" id="ARBA00008276"/>
    </source>
</evidence>
<evidence type="ECO:0000313" key="25">
    <source>
        <dbReference type="Proteomes" id="UP001595555"/>
    </source>
</evidence>
<dbReference type="InterPro" id="IPR036565">
    <property type="entry name" value="Mur-like_cat_sf"/>
</dbReference>
<dbReference type="InterPro" id="IPR001645">
    <property type="entry name" value="Folylpolyglutamate_synth"/>
</dbReference>
<evidence type="ECO:0000256" key="19">
    <source>
        <dbReference type="ARBA" id="ARBA00049035"/>
    </source>
</evidence>
<keyword evidence="8 21" id="KW-0436">Ligase</keyword>
<evidence type="ECO:0000256" key="21">
    <source>
        <dbReference type="PIRNR" id="PIRNR001563"/>
    </source>
</evidence>
<sequence>MELMSLSDWLSWLEQNHPREIDLGLARISVVAKRMSLLEPRAKVVTVAGTNGKGSCVTATAALLRTAGFSTGVYTSPHLLRYNERIVVDGEPASDDEICSAFNTIFAACQLADELSADPISLTYFEYGTLAALEIFRRHGVDAIVLEVGLGGRLDAVNIIDADVAVITSIALDHTDWLGDNRELIGFEKAGVMRAGRPVVCADAFPPESIANHAKKTGAKLYLIGCDFGYLQSAEQLWTWWDSSHRFDDQSAPQLPLPSLAAALKVVLLLGLDLAKIDAFQCLAKLRMPGRFQQLLWRERKIIFDVAHNPAATSYLLTRLQESQLLSGPIHAVVAMMVDKDRSESLSNLSGVVTRWYLADLGAVPRAASVLEMQKTLAALGCAVGFNGSVADCLEAAYQASKPDDLIMVFGSFYTVAAGLQAIGSPL</sequence>
<dbReference type="EC" id="6.3.2.12" evidence="5"/>
<dbReference type="InterPro" id="IPR013221">
    <property type="entry name" value="Mur_ligase_cen"/>
</dbReference>
<comment type="pathway">
    <text evidence="2">Cofactor biosynthesis; tetrahydrofolate biosynthesis; 7,8-dihydrofolate from 2-amino-4-hydroxy-6-hydroxymethyl-7,8-dihydropteridine diphosphate and 4-aminobenzoate: step 2/2.</text>
</comment>
<protein>
    <recommendedName>
        <fullName evidence="7">Dihydrofolate synthase/folylpolyglutamate synthase</fullName>
        <ecNumber evidence="5">6.3.2.12</ecNumber>
        <ecNumber evidence="6">6.3.2.17</ecNumber>
    </recommendedName>
    <alternativeName>
        <fullName evidence="16">Folylpoly-gamma-glutamate synthetase-dihydrofolate synthetase</fullName>
    </alternativeName>
    <alternativeName>
        <fullName evidence="14">Folylpolyglutamate synthetase</fullName>
    </alternativeName>
    <alternativeName>
        <fullName evidence="15">Tetrahydrofolylpolyglutamate synthase</fullName>
    </alternativeName>
</protein>
<dbReference type="InterPro" id="IPR036615">
    <property type="entry name" value="Mur_ligase_C_dom_sf"/>
</dbReference>
<comment type="catalytic activity">
    <reaction evidence="20">
        <text>7,8-dihydropteroate + L-glutamate + ATP = 7,8-dihydrofolate + ADP + phosphate + H(+)</text>
        <dbReference type="Rhea" id="RHEA:23584"/>
        <dbReference type="ChEBI" id="CHEBI:15378"/>
        <dbReference type="ChEBI" id="CHEBI:17839"/>
        <dbReference type="ChEBI" id="CHEBI:29985"/>
        <dbReference type="ChEBI" id="CHEBI:30616"/>
        <dbReference type="ChEBI" id="CHEBI:43474"/>
        <dbReference type="ChEBI" id="CHEBI:57451"/>
        <dbReference type="ChEBI" id="CHEBI:456216"/>
        <dbReference type="EC" id="6.3.2.12"/>
    </reaction>
</comment>